<reference evidence="2 3" key="1">
    <citation type="submission" date="2022-09" db="EMBL/GenBank/DDBJ databases">
        <title>Enrichment on poylsaccharides allowed isolation of novel metabolic and taxonomic groups of Haloarchaea.</title>
        <authorList>
            <person name="Sorokin D.Y."/>
            <person name="Elcheninov A.G."/>
            <person name="Khizhniak T.V."/>
            <person name="Kolganova T.V."/>
            <person name="Kublanov I.V."/>
        </authorList>
    </citation>
    <scope>NUCLEOTIDE SEQUENCE [LARGE SCALE GENOMIC DNA]</scope>
    <source>
        <strain evidence="2 3">AArc-curdl1</strain>
    </source>
</reference>
<protein>
    <submittedName>
        <fullName evidence="2">Uncharacterized protein</fullName>
    </submittedName>
</protein>
<comment type="caution">
    <text evidence="2">The sequence shown here is derived from an EMBL/GenBank/DDBJ whole genome shotgun (WGS) entry which is preliminary data.</text>
</comment>
<name>A0AAP2Z913_9EURY</name>
<feature type="transmembrane region" description="Helical" evidence="1">
    <location>
        <begin position="21"/>
        <end position="42"/>
    </location>
</feature>
<feature type="transmembrane region" description="Helical" evidence="1">
    <location>
        <begin position="48"/>
        <end position="69"/>
    </location>
</feature>
<dbReference type="AlphaFoldDB" id="A0AAP2Z913"/>
<keyword evidence="1" id="KW-0812">Transmembrane</keyword>
<proteinExistence type="predicted"/>
<evidence type="ECO:0000313" key="2">
    <source>
        <dbReference type="EMBL" id="MCU4752528.1"/>
    </source>
</evidence>
<evidence type="ECO:0000313" key="3">
    <source>
        <dbReference type="Proteomes" id="UP001321047"/>
    </source>
</evidence>
<keyword evidence="3" id="KW-1185">Reference proteome</keyword>
<dbReference type="EMBL" id="JAOPJZ010000007">
    <property type="protein sequence ID" value="MCU4752528.1"/>
    <property type="molecule type" value="Genomic_DNA"/>
</dbReference>
<dbReference type="RefSeq" id="WP_342808859.1">
    <property type="nucleotide sequence ID" value="NZ_JAOPJZ010000007.1"/>
</dbReference>
<keyword evidence="1" id="KW-0472">Membrane</keyword>
<gene>
    <name evidence="2" type="ORF">OB919_11090</name>
</gene>
<accession>A0AAP2Z913</accession>
<evidence type="ECO:0000256" key="1">
    <source>
        <dbReference type="SAM" id="Phobius"/>
    </source>
</evidence>
<sequence>MDSRTTPDREMSESGIRTRKVGLFLALAFGIAWVGAIVLYLAEIELGTPVGLVFVVVVVMWAPAFAAIGTQLRYGESIREGCGISLGRLRWVGLGV</sequence>
<organism evidence="2 3">
    <name type="scientific">Natronosalvus hydrolyticus</name>
    <dbReference type="NCBI Taxonomy" id="2979988"/>
    <lineage>
        <taxon>Archaea</taxon>
        <taxon>Methanobacteriati</taxon>
        <taxon>Methanobacteriota</taxon>
        <taxon>Stenosarchaea group</taxon>
        <taxon>Halobacteria</taxon>
        <taxon>Halobacteriales</taxon>
        <taxon>Natrialbaceae</taxon>
        <taxon>Natronosalvus</taxon>
    </lineage>
</organism>
<keyword evidence="1" id="KW-1133">Transmembrane helix</keyword>
<dbReference type="Proteomes" id="UP001321047">
    <property type="component" value="Unassembled WGS sequence"/>
</dbReference>